<protein>
    <recommendedName>
        <fullName evidence="10">L-Fucosyltransferase</fullName>
        <ecNumber evidence="10">2.4.1.-</ecNumber>
    </recommendedName>
</protein>
<dbReference type="PANTHER" id="PTHR11927">
    <property type="entry name" value="GALACTOSIDE 2-L-FUCOSYLTRANSFERASE"/>
    <property type="match status" value="1"/>
</dbReference>
<evidence type="ECO:0000256" key="9">
    <source>
        <dbReference type="ARBA" id="ARBA00023136"/>
    </source>
</evidence>
<evidence type="ECO:0000313" key="11">
    <source>
        <dbReference type="EMBL" id="OQV11546.1"/>
    </source>
</evidence>
<proteinExistence type="inferred from homology"/>
<gene>
    <name evidence="11" type="ORF">BV898_14123</name>
</gene>
<comment type="similarity">
    <text evidence="10">Belongs to the glycosyltransferase 11 family.</text>
</comment>
<comment type="subcellular location">
    <subcellularLocation>
        <location evidence="1">Golgi apparatus membrane</location>
        <topology evidence="1">Single-pass type II membrane protein</topology>
    </subcellularLocation>
    <subcellularLocation>
        <location evidence="10">Golgi apparatus</location>
        <location evidence="10">Golgi stack membrane</location>
        <topology evidence="10">Single-pass type II membrane protein</topology>
    </subcellularLocation>
</comment>
<organism evidence="11 12">
    <name type="scientific">Hypsibius exemplaris</name>
    <name type="common">Freshwater tardigrade</name>
    <dbReference type="NCBI Taxonomy" id="2072580"/>
    <lineage>
        <taxon>Eukaryota</taxon>
        <taxon>Metazoa</taxon>
        <taxon>Ecdysozoa</taxon>
        <taxon>Tardigrada</taxon>
        <taxon>Eutardigrada</taxon>
        <taxon>Parachela</taxon>
        <taxon>Hypsibioidea</taxon>
        <taxon>Hypsibiidae</taxon>
        <taxon>Hypsibius</taxon>
    </lineage>
</organism>
<keyword evidence="4 10" id="KW-0808">Transferase</keyword>
<evidence type="ECO:0000256" key="1">
    <source>
        <dbReference type="ARBA" id="ARBA00004323"/>
    </source>
</evidence>
<keyword evidence="3 10" id="KW-0328">Glycosyltransferase</keyword>
<dbReference type="PANTHER" id="PTHR11927:SF9">
    <property type="entry name" value="L-FUCOSYLTRANSFERASE"/>
    <property type="match status" value="1"/>
</dbReference>
<dbReference type="EC" id="2.4.1.-" evidence="10"/>
<evidence type="ECO:0000256" key="2">
    <source>
        <dbReference type="ARBA" id="ARBA00008661"/>
    </source>
</evidence>
<reference evidence="12" key="1">
    <citation type="submission" date="2017-01" db="EMBL/GenBank/DDBJ databases">
        <title>Comparative genomics of anhydrobiosis in the tardigrade Hypsibius dujardini.</title>
        <authorList>
            <person name="Yoshida Y."/>
            <person name="Koutsovoulos G."/>
            <person name="Laetsch D."/>
            <person name="Stevens L."/>
            <person name="Kumar S."/>
            <person name="Horikawa D."/>
            <person name="Ishino K."/>
            <person name="Komine S."/>
            <person name="Tomita M."/>
            <person name="Blaxter M."/>
            <person name="Arakawa K."/>
        </authorList>
    </citation>
    <scope>NUCLEOTIDE SEQUENCE [LARGE SCALE GENOMIC DNA]</scope>
    <source>
        <strain evidence="12">Z151</strain>
    </source>
</reference>
<evidence type="ECO:0000256" key="4">
    <source>
        <dbReference type="ARBA" id="ARBA00022679"/>
    </source>
</evidence>
<dbReference type="CDD" id="cd11301">
    <property type="entry name" value="Fut1_Fut2_like"/>
    <property type="match status" value="1"/>
</dbReference>
<dbReference type="GO" id="GO:0005975">
    <property type="term" value="P:carbohydrate metabolic process"/>
    <property type="evidence" value="ECO:0007669"/>
    <property type="project" value="InterPro"/>
</dbReference>
<dbReference type="GO" id="GO:0032580">
    <property type="term" value="C:Golgi cisterna membrane"/>
    <property type="evidence" value="ECO:0007669"/>
    <property type="project" value="UniProtKB-SubCell"/>
</dbReference>
<dbReference type="Pfam" id="PF01762">
    <property type="entry name" value="Galactosyl_T"/>
    <property type="match status" value="1"/>
</dbReference>
<name>A0A1W0W8L6_HYPEX</name>
<comment type="caution">
    <text evidence="11">The sequence shown here is derived from an EMBL/GenBank/DDBJ whole genome shotgun (WGS) entry which is preliminary data.</text>
</comment>
<evidence type="ECO:0000313" key="12">
    <source>
        <dbReference type="Proteomes" id="UP000192578"/>
    </source>
</evidence>
<keyword evidence="8 10" id="KW-0333">Golgi apparatus</keyword>
<comment type="pathway">
    <text evidence="10">Protein modification; protein glycosylation.</text>
</comment>
<dbReference type="UniPathway" id="UPA00378"/>
<keyword evidence="12" id="KW-1185">Reference proteome</keyword>
<dbReference type="Pfam" id="PF01531">
    <property type="entry name" value="Glyco_transf_11"/>
    <property type="match status" value="1"/>
</dbReference>
<keyword evidence="6 10" id="KW-0735">Signal-anchor</keyword>
<dbReference type="GO" id="GO:0000139">
    <property type="term" value="C:Golgi membrane"/>
    <property type="evidence" value="ECO:0007669"/>
    <property type="project" value="UniProtKB-SubCell"/>
</dbReference>
<evidence type="ECO:0000256" key="6">
    <source>
        <dbReference type="ARBA" id="ARBA00022968"/>
    </source>
</evidence>
<evidence type="ECO:0000256" key="5">
    <source>
        <dbReference type="ARBA" id="ARBA00022692"/>
    </source>
</evidence>
<sequence>MTSVASYPAFCAELQQSRWFSDSRSISFGQKGYELEPNVCQGNSLDHPYLVLFISSRLENAAERAALRETWGVHAQKCNVRVIFALVIPNEYDDFMIDTVRAENDIYGDLLHTSLLIDSHHNQSQLILTFLEWGAVHCQGSKYIGKAEEDVWINMFGLLTVLQALDPFKDMLVGHIRTGLVVNRLPGEFSSLTPEEFPQNMYLPFPDGQLYIFPRAVVRLALKASYRLPVQTRVDYLIVSEIPQHLNMTFAHLPQRSNLSDLQGYPCVGSFLLINAVPAGAKREIYHNTCMTRQNQTCPSAFDMSLQMPRMSMQSSVSGTDQDAEMKMCKRALHNPNVAFRLKLRARCRQSAAADEKLISSEKRSPELFLTHDMKQSVGLGNFLFMVASLLGLAYTSGRIPYLDVVNNSHTPYFTAKFPMLTDLTAEQQAVLLTPDLVVRVAPFHWGKFDRTLGTRLNRIQPHAPISFQLTEYMQSWRYFHHIRPQILRQFTFSRDVYDQALRTIESAIEIHPNATTAIGVHVRRGDILTEESQTYGFTAASDSYLLHLVQNLSITYRPAVVFVVSNDQPYCQGLLEGSFVFSNVVFVDGNSPAADMALLTLMDHLILTVGSFSWWSAYLSDAKDIYYYERWPAERTIMAQGFSRRDYIPPSWKPLGDV</sequence>
<dbReference type="AlphaFoldDB" id="A0A1W0W8L6"/>
<keyword evidence="10" id="KW-0325">Glycoprotein</keyword>
<evidence type="ECO:0000256" key="8">
    <source>
        <dbReference type="ARBA" id="ARBA00023034"/>
    </source>
</evidence>
<dbReference type="EMBL" id="MTYJ01000168">
    <property type="protein sequence ID" value="OQV11546.1"/>
    <property type="molecule type" value="Genomic_DNA"/>
</dbReference>
<dbReference type="GO" id="GO:0008107">
    <property type="term" value="F:galactoside 2-alpha-L-fucosyltransferase activity"/>
    <property type="evidence" value="ECO:0007669"/>
    <property type="project" value="InterPro"/>
</dbReference>
<dbReference type="InterPro" id="IPR002516">
    <property type="entry name" value="Glyco_trans_11"/>
</dbReference>
<comment type="similarity">
    <text evidence="2">Belongs to the glycosyltransferase 31 family.</text>
</comment>
<dbReference type="OrthoDB" id="3226at2759"/>
<accession>A0A1W0W8L6</accession>
<evidence type="ECO:0000256" key="10">
    <source>
        <dbReference type="RuleBase" id="RU363129"/>
    </source>
</evidence>
<evidence type="ECO:0000256" key="3">
    <source>
        <dbReference type="ARBA" id="ARBA00022676"/>
    </source>
</evidence>
<keyword evidence="9" id="KW-0472">Membrane</keyword>
<evidence type="ECO:0000256" key="7">
    <source>
        <dbReference type="ARBA" id="ARBA00022989"/>
    </source>
</evidence>
<dbReference type="Proteomes" id="UP000192578">
    <property type="component" value="Unassembled WGS sequence"/>
</dbReference>
<keyword evidence="5" id="KW-0812">Transmembrane</keyword>
<dbReference type="Gene3D" id="3.90.550.50">
    <property type="match status" value="1"/>
</dbReference>
<dbReference type="InterPro" id="IPR002659">
    <property type="entry name" value="Glyco_trans_31"/>
</dbReference>
<keyword evidence="7" id="KW-1133">Transmembrane helix</keyword>